<keyword evidence="1" id="KW-0472">Membrane</keyword>
<sequence length="103" mass="11309">MVAMVDGNETWRWARFEFVLPMAMVLLIVIVIPHMVVAPKDEVEPILEAASSGYSHCEEVLFVASMLPLPDNSSHDCLAMTGSRLGFIVLGWCTLSSGWSAAR</sequence>
<keyword evidence="1" id="KW-0812">Transmembrane</keyword>
<reference evidence="2 3" key="1">
    <citation type="journal article" date="2024" name="G3 (Bethesda)">
        <title>Genome assembly of Hibiscus sabdariffa L. provides insights into metabolisms of medicinal natural products.</title>
        <authorList>
            <person name="Kim T."/>
        </authorList>
    </citation>
    <scope>NUCLEOTIDE SEQUENCE [LARGE SCALE GENOMIC DNA]</scope>
    <source>
        <strain evidence="2">TK-2024</strain>
        <tissue evidence="2">Old leaves</tissue>
    </source>
</reference>
<evidence type="ECO:0000313" key="3">
    <source>
        <dbReference type="Proteomes" id="UP001396334"/>
    </source>
</evidence>
<name>A0ABR2NK84_9ROSI</name>
<evidence type="ECO:0000256" key="1">
    <source>
        <dbReference type="SAM" id="Phobius"/>
    </source>
</evidence>
<dbReference type="Proteomes" id="UP001396334">
    <property type="component" value="Unassembled WGS sequence"/>
</dbReference>
<protein>
    <submittedName>
        <fullName evidence="2">Uncharacterized protein</fullName>
    </submittedName>
</protein>
<keyword evidence="1" id="KW-1133">Transmembrane helix</keyword>
<organism evidence="2 3">
    <name type="scientific">Hibiscus sabdariffa</name>
    <name type="common">roselle</name>
    <dbReference type="NCBI Taxonomy" id="183260"/>
    <lineage>
        <taxon>Eukaryota</taxon>
        <taxon>Viridiplantae</taxon>
        <taxon>Streptophyta</taxon>
        <taxon>Embryophyta</taxon>
        <taxon>Tracheophyta</taxon>
        <taxon>Spermatophyta</taxon>
        <taxon>Magnoliopsida</taxon>
        <taxon>eudicotyledons</taxon>
        <taxon>Gunneridae</taxon>
        <taxon>Pentapetalae</taxon>
        <taxon>rosids</taxon>
        <taxon>malvids</taxon>
        <taxon>Malvales</taxon>
        <taxon>Malvaceae</taxon>
        <taxon>Malvoideae</taxon>
        <taxon>Hibiscus</taxon>
    </lineage>
</organism>
<proteinExistence type="predicted"/>
<gene>
    <name evidence="2" type="ORF">V6N11_049192</name>
</gene>
<dbReference type="EMBL" id="JBBPBN010000128">
    <property type="protein sequence ID" value="KAK8976535.1"/>
    <property type="molecule type" value="Genomic_DNA"/>
</dbReference>
<accession>A0ABR2NK84</accession>
<keyword evidence="3" id="KW-1185">Reference proteome</keyword>
<evidence type="ECO:0000313" key="2">
    <source>
        <dbReference type="EMBL" id="KAK8976535.1"/>
    </source>
</evidence>
<feature type="transmembrane region" description="Helical" evidence="1">
    <location>
        <begin position="18"/>
        <end position="37"/>
    </location>
</feature>
<comment type="caution">
    <text evidence="2">The sequence shown here is derived from an EMBL/GenBank/DDBJ whole genome shotgun (WGS) entry which is preliminary data.</text>
</comment>